<name>A0AAE1PMV4_9EUCA</name>
<proteinExistence type="predicted"/>
<reference evidence="2" key="1">
    <citation type="submission" date="2023-11" db="EMBL/GenBank/DDBJ databases">
        <title>Genome assemblies of two species of porcelain crab, Petrolisthes cinctipes and Petrolisthes manimaculis (Anomura: Porcellanidae).</title>
        <authorList>
            <person name="Angst P."/>
        </authorList>
    </citation>
    <scope>NUCLEOTIDE SEQUENCE</scope>
    <source>
        <strain evidence="2">PB745_02</strain>
        <tissue evidence="2">Gill</tissue>
    </source>
</reference>
<sequence length="236" mass="26255">MVVTGEVTVGGDEAATTTAPTTREDRLAALEDTVSALVQSLRQESSAREVMLEGELMRRVEAMEGLVWRLENRLESLEDELGMLVFLDSRIRSTQDEQNDVTQLMYRTQEDVDEVRREVRQHGVTLTSLTNDVTQATKTTKQIQLDLQNYTLSRVASPFLWVGGIRTKIDDGNDGDDDGGSWRWVSGTIMDETVPWDLGEPDNLPGQRYVCIRSGGSVKFHDCTSTAVIAGVCQVK</sequence>
<dbReference type="SUPFAM" id="SSF56436">
    <property type="entry name" value="C-type lectin-like"/>
    <property type="match status" value="1"/>
</dbReference>
<dbReference type="InterPro" id="IPR016187">
    <property type="entry name" value="CTDL_fold"/>
</dbReference>
<comment type="caution">
    <text evidence="2">The sequence shown here is derived from an EMBL/GenBank/DDBJ whole genome shotgun (WGS) entry which is preliminary data.</text>
</comment>
<gene>
    <name evidence="2" type="ORF">Pmani_017514</name>
</gene>
<dbReference type="PROSITE" id="PS50041">
    <property type="entry name" value="C_TYPE_LECTIN_2"/>
    <property type="match status" value="1"/>
</dbReference>
<evidence type="ECO:0000313" key="3">
    <source>
        <dbReference type="Proteomes" id="UP001292094"/>
    </source>
</evidence>
<keyword evidence="3" id="KW-1185">Reference proteome</keyword>
<evidence type="ECO:0000313" key="2">
    <source>
        <dbReference type="EMBL" id="KAK4310958.1"/>
    </source>
</evidence>
<protein>
    <recommendedName>
        <fullName evidence="1">C-type lectin domain-containing protein</fullName>
    </recommendedName>
</protein>
<dbReference type="InterPro" id="IPR016186">
    <property type="entry name" value="C-type_lectin-like/link_sf"/>
</dbReference>
<dbReference type="Proteomes" id="UP001292094">
    <property type="component" value="Unassembled WGS sequence"/>
</dbReference>
<dbReference type="InterPro" id="IPR001304">
    <property type="entry name" value="C-type_lectin-like"/>
</dbReference>
<dbReference type="CDD" id="cd00037">
    <property type="entry name" value="CLECT"/>
    <property type="match status" value="1"/>
</dbReference>
<dbReference type="AlphaFoldDB" id="A0AAE1PMV4"/>
<organism evidence="2 3">
    <name type="scientific">Petrolisthes manimaculis</name>
    <dbReference type="NCBI Taxonomy" id="1843537"/>
    <lineage>
        <taxon>Eukaryota</taxon>
        <taxon>Metazoa</taxon>
        <taxon>Ecdysozoa</taxon>
        <taxon>Arthropoda</taxon>
        <taxon>Crustacea</taxon>
        <taxon>Multicrustacea</taxon>
        <taxon>Malacostraca</taxon>
        <taxon>Eumalacostraca</taxon>
        <taxon>Eucarida</taxon>
        <taxon>Decapoda</taxon>
        <taxon>Pleocyemata</taxon>
        <taxon>Anomura</taxon>
        <taxon>Galatheoidea</taxon>
        <taxon>Porcellanidae</taxon>
        <taxon>Petrolisthes</taxon>
    </lineage>
</organism>
<accession>A0AAE1PMV4</accession>
<evidence type="ECO:0000259" key="1">
    <source>
        <dbReference type="PROSITE" id="PS50041"/>
    </source>
</evidence>
<feature type="domain" description="C-type lectin" evidence="1">
    <location>
        <begin position="160"/>
        <end position="234"/>
    </location>
</feature>
<dbReference type="Gene3D" id="3.10.100.10">
    <property type="entry name" value="Mannose-Binding Protein A, subunit A"/>
    <property type="match status" value="1"/>
</dbReference>
<dbReference type="EMBL" id="JAWZYT010001576">
    <property type="protein sequence ID" value="KAK4310958.1"/>
    <property type="molecule type" value="Genomic_DNA"/>
</dbReference>